<feature type="transmembrane region" description="Helical" evidence="6">
    <location>
        <begin position="76"/>
        <end position="95"/>
    </location>
</feature>
<protein>
    <submittedName>
        <fullName evidence="7">Major Facilitator Superfamily protein</fullName>
    </submittedName>
</protein>
<gene>
    <name evidence="7" type="ORF">SAMN02745229_03638</name>
</gene>
<evidence type="ECO:0000256" key="4">
    <source>
        <dbReference type="ARBA" id="ARBA00022989"/>
    </source>
</evidence>
<feature type="transmembrane region" description="Helical" evidence="6">
    <location>
        <begin position="147"/>
        <end position="164"/>
    </location>
</feature>
<dbReference type="Proteomes" id="UP000184278">
    <property type="component" value="Unassembled WGS sequence"/>
</dbReference>
<dbReference type="Pfam" id="PF07690">
    <property type="entry name" value="MFS_1"/>
    <property type="match status" value="1"/>
</dbReference>
<evidence type="ECO:0000313" key="8">
    <source>
        <dbReference type="Proteomes" id="UP000184278"/>
    </source>
</evidence>
<feature type="transmembrane region" description="Helical" evidence="6">
    <location>
        <begin position="313"/>
        <end position="334"/>
    </location>
</feature>
<feature type="transmembrane region" description="Helical" evidence="6">
    <location>
        <begin position="101"/>
        <end position="126"/>
    </location>
</feature>
<dbReference type="InterPro" id="IPR011701">
    <property type="entry name" value="MFS"/>
</dbReference>
<feature type="transmembrane region" description="Helical" evidence="6">
    <location>
        <begin position="377"/>
        <end position="398"/>
    </location>
</feature>
<evidence type="ECO:0000256" key="2">
    <source>
        <dbReference type="ARBA" id="ARBA00022475"/>
    </source>
</evidence>
<dbReference type="AlphaFoldDB" id="A0A1M6E0Q7"/>
<dbReference type="PANTHER" id="PTHR23513">
    <property type="entry name" value="INTEGRAL MEMBRANE EFFLUX PROTEIN-RELATED"/>
    <property type="match status" value="1"/>
</dbReference>
<dbReference type="STRING" id="1121131.SAMN02745229_03638"/>
<keyword evidence="8" id="KW-1185">Reference proteome</keyword>
<reference evidence="8" key="1">
    <citation type="submission" date="2016-11" db="EMBL/GenBank/DDBJ databases">
        <authorList>
            <person name="Varghese N."/>
            <person name="Submissions S."/>
        </authorList>
    </citation>
    <scope>NUCLEOTIDE SEQUENCE [LARGE SCALE GENOMIC DNA]</scope>
    <source>
        <strain evidence="8">DSM 3071</strain>
    </source>
</reference>
<keyword evidence="5 6" id="KW-0472">Membrane</keyword>
<dbReference type="GO" id="GO:0005886">
    <property type="term" value="C:plasma membrane"/>
    <property type="evidence" value="ECO:0007669"/>
    <property type="project" value="UniProtKB-SubCell"/>
</dbReference>
<dbReference type="GeneID" id="89509915"/>
<feature type="transmembrane region" description="Helical" evidence="6">
    <location>
        <begin position="346"/>
        <end position="365"/>
    </location>
</feature>
<keyword evidence="3 6" id="KW-0812">Transmembrane</keyword>
<dbReference type="PANTHER" id="PTHR23513:SF11">
    <property type="entry name" value="STAPHYLOFERRIN A TRANSPORTER"/>
    <property type="match status" value="1"/>
</dbReference>
<accession>A0A1M6E0Q7</accession>
<sequence length="409" mass="44986">MKSSKSQSNEKILLFGHLTSKLGDIIFDYANKIVLVSAFTSKPWVLALYQSMEYIVGIIFNIIGGLLADFGNKKKIIIISDLFSATFCFIASFFVTSNYMAAALIIANGLLALVFSFQSPCFRAVISQMIEKDRIVKYNSVNNAGMEIINIVGPILGMALMGLVGARGALLINAGSFFISAVSEVFLNPLKPEVEKAKKPGLKELPSGIIYVYKKKNILIQVIVCAFTNFFITVYNLLAPYTEILYKGTFDGYYSKLLVADAIGGILGSVVNTKIAANYLKDGASLLKMEVLVGLSLLFIPIAALSGNLLIGLIPYLLFSMTLAMYNINFMSYIQTSVDEAFQGRVFSVIFAFIMIFMPVGSFFFSAINVTKDIRSFYIPGVGIIIVAIVCLIINRYMNSDDVERKNEI</sequence>
<evidence type="ECO:0000313" key="7">
    <source>
        <dbReference type="EMBL" id="SHI78979.1"/>
    </source>
</evidence>
<evidence type="ECO:0000256" key="5">
    <source>
        <dbReference type="ARBA" id="ARBA00023136"/>
    </source>
</evidence>
<organism evidence="7 8">
    <name type="scientific">Butyrivibrio fibrisolvens DSM 3071</name>
    <dbReference type="NCBI Taxonomy" id="1121131"/>
    <lineage>
        <taxon>Bacteria</taxon>
        <taxon>Bacillati</taxon>
        <taxon>Bacillota</taxon>
        <taxon>Clostridia</taxon>
        <taxon>Lachnospirales</taxon>
        <taxon>Lachnospiraceae</taxon>
        <taxon>Butyrivibrio</taxon>
    </lineage>
</organism>
<dbReference type="SUPFAM" id="SSF103473">
    <property type="entry name" value="MFS general substrate transporter"/>
    <property type="match status" value="1"/>
</dbReference>
<feature type="transmembrane region" description="Helical" evidence="6">
    <location>
        <begin position="51"/>
        <end position="69"/>
    </location>
</feature>
<name>A0A1M6E0Q7_BUTFI</name>
<keyword evidence="4 6" id="KW-1133">Transmembrane helix</keyword>
<keyword evidence="2" id="KW-1003">Cell membrane</keyword>
<dbReference type="OrthoDB" id="9763297at2"/>
<dbReference type="GO" id="GO:0022857">
    <property type="term" value="F:transmembrane transporter activity"/>
    <property type="evidence" value="ECO:0007669"/>
    <property type="project" value="InterPro"/>
</dbReference>
<feature type="transmembrane region" description="Helical" evidence="6">
    <location>
        <begin position="218"/>
        <end position="238"/>
    </location>
</feature>
<comment type="subcellular location">
    <subcellularLocation>
        <location evidence="1">Cell membrane</location>
        <topology evidence="1">Multi-pass membrane protein</topology>
    </subcellularLocation>
</comment>
<evidence type="ECO:0000256" key="3">
    <source>
        <dbReference type="ARBA" id="ARBA00022692"/>
    </source>
</evidence>
<dbReference type="InterPro" id="IPR036259">
    <property type="entry name" value="MFS_trans_sf"/>
</dbReference>
<evidence type="ECO:0000256" key="6">
    <source>
        <dbReference type="SAM" id="Phobius"/>
    </source>
</evidence>
<proteinExistence type="predicted"/>
<dbReference type="CDD" id="cd06173">
    <property type="entry name" value="MFS_MefA_like"/>
    <property type="match status" value="1"/>
</dbReference>
<evidence type="ECO:0000256" key="1">
    <source>
        <dbReference type="ARBA" id="ARBA00004651"/>
    </source>
</evidence>
<dbReference type="RefSeq" id="WP_073389874.1">
    <property type="nucleotide sequence ID" value="NZ_FQXK01000040.1"/>
</dbReference>
<dbReference type="EMBL" id="FQXK01000040">
    <property type="protein sequence ID" value="SHI78979.1"/>
    <property type="molecule type" value="Genomic_DNA"/>
</dbReference>
<feature type="transmembrane region" description="Helical" evidence="6">
    <location>
        <begin position="289"/>
        <end position="307"/>
    </location>
</feature>
<dbReference type="Gene3D" id="1.20.1250.20">
    <property type="entry name" value="MFS general substrate transporter like domains"/>
    <property type="match status" value="1"/>
</dbReference>